<protein>
    <recommendedName>
        <fullName evidence="3">UDP-3-O-[3-hydroxymyristoyl] glucosamine N-acyltransferase</fullName>
    </recommendedName>
</protein>
<name>A0A923NQL5_9FIRM</name>
<dbReference type="PANTHER" id="PTHR43300">
    <property type="entry name" value="ACETYLTRANSFERASE"/>
    <property type="match status" value="1"/>
</dbReference>
<comment type="caution">
    <text evidence="1">The sequence shown here is derived from an EMBL/GenBank/DDBJ whole genome shotgun (WGS) entry which is preliminary data.</text>
</comment>
<evidence type="ECO:0000313" key="1">
    <source>
        <dbReference type="EMBL" id="MBC6680870.1"/>
    </source>
</evidence>
<proteinExistence type="predicted"/>
<sequence>MNKNISIKEILEYLNCKNENYKFEGKRDIYINGFSSYANYKVGGITWIKSRKTMEQCSSVQNVTLAVVQDGVEAPIAESRIIVEESKRVFFDLLDHFFSTEKKQEPIGHNTYLSPEVKLGKNVVIGHNCTLDGDISIGDGTRIYNNVSIINCVKIGKNCEIQSGVKIGHDGFAFTEDQQFRKSMIKHYGGVTIEDNVFIGGNCHIARGTIDHTVIGEGSKIDASCSIAHNCRIGKNVAMIMGSRIYGSVDVGDNAYIATATIRNQIAIGINAVIGMGSVVTKDVEDNAVVIGVPAEIIR</sequence>
<gene>
    <name evidence="1" type="ORF">H9L42_13660</name>
</gene>
<dbReference type="Pfam" id="PF00132">
    <property type="entry name" value="Hexapep"/>
    <property type="match status" value="2"/>
</dbReference>
<dbReference type="EMBL" id="JACRYT010000020">
    <property type="protein sequence ID" value="MBC6680870.1"/>
    <property type="molecule type" value="Genomic_DNA"/>
</dbReference>
<keyword evidence="2" id="KW-1185">Reference proteome</keyword>
<evidence type="ECO:0000313" key="2">
    <source>
        <dbReference type="Proteomes" id="UP000602647"/>
    </source>
</evidence>
<dbReference type="InterPro" id="IPR011004">
    <property type="entry name" value="Trimer_LpxA-like_sf"/>
</dbReference>
<accession>A0A923NQL5</accession>
<dbReference type="InterPro" id="IPR050179">
    <property type="entry name" value="Trans_hexapeptide_repeat"/>
</dbReference>
<dbReference type="InterPro" id="IPR001451">
    <property type="entry name" value="Hexapep"/>
</dbReference>
<organism evidence="1 2">
    <name type="scientific">Zhenpiania hominis</name>
    <dbReference type="NCBI Taxonomy" id="2763644"/>
    <lineage>
        <taxon>Bacteria</taxon>
        <taxon>Bacillati</taxon>
        <taxon>Bacillota</taxon>
        <taxon>Clostridia</taxon>
        <taxon>Peptostreptococcales</taxon>
        <taxon>Anaerovoracaceae</taxon>
        <taxon>Zhenpiania</taxon>
    </lineage>
</organism>
<dbReference type="SUPFAM" id="SSF51161">
    <property type="entry name" value="Trimeric LpxA-like enzymes"/>
    <property type="match status" value="1"/>
</dbReference>
<dbReference type="Proteomes" id="UP000602647">
    <property type="component" value="Unassembled WGS sequence"/>
</dbReference>
<evidence type="ECO:0008006" key="3">
    <source>
        <dbReference type="Google" id="ProtNLM"/>
    </source>
</evidence>
<dbReference type="Gene3D" id="2.160.10.10">
    <property type="entry name" value="Hexapeptide repeat proteins"/>
    <property type="match status" value="1"/>
</dbReference>
<dbReference type="PANTHER" id="PTHR43300:SF7">
    <property type="entry name" value="UDP-N-ACETYLBACILLOSAMINE N-ACETYLTRANSFERASE"/>
    <property type="match status" value="1"/>
</dbReference>
<dbReference type="AlphaFoldDB" id="A0A923NQL5"/>
<dbReference type="Pfam" id="PF14602">
    <property type="entry name" value="Hexapep_2"/>
    <property type="match status" value="1"/>
</dbReference>
<reference evidence="1" key="1">
    <citation type="submission" date="2020-08" db="EMBL/GenBank/DDBJ databases">
        <title>Genome public.</title>
        <authorList>
            <person name="Liu C."/>
            <person name="Sun Q."/>
        </authorList>
    </citation>
    <scope>NUCLEOTIDE SEQUENCE</scope>
    <source>
        <strain evidence="1">BX12</strain>
    </source>
</reference>
<dbReference type="RefSeq" id="WP_187303968.1">
    <property type="nucleotide sequence ID" value="NZ_JACRYT010000020.1"/>
</dbReference>